<evidence type="ECO:0008006" key="3">
    <source>
        <dbReference type="Google" id="ProtNLM"/>
    </source>
</evidence>
<name>A0A562Q8C6_9PSED</name>
<dbReference type="RefSeq" id="WP_145142953.1">
    <property type="nucleotide sequence ID" value="NZ_VLKY01000009.1"/>
</dbReference>
<reference evidence="1 2" key="1">
    <citation type="journal article" date="2015" name="Stand. Genomic Sci.">
        <title>Genomic Encyclopedia of Bacterial and Archaeal Type Strains, Phase III: the genomes of soil and plant-associated and newly described type strains.</title>
        <authorList>
            <person name="Whitman W.B."/>
            <person name="Woyke T."/>
            <person name="Klenk H.P."/>
            <person name="Zhou Y."/>
            <person name="Lilburn T.G."/>
            <person name="Beck B.J."/>
            <person name="De Vos P."/>
            <person name="Vandamme P."/>
            <person name="Eisen J.A."/>
            <person name="Garrity G."/>
            <person name="Hugenholtz P."/>
            <person name="Kyrpides N.C."/>
        </authorList>
    </citation>
    <scope>NUCLEOTIDE SEQUENCE [LARGE SCALE GENOMIC DNA]</scope>
    <source>
        <strain evidence="1 2">CGMCC 1.6858</strain>
    </source>
</reference>
<protein>
    <recommendedName>
        <fullName evidence="3">GDSL-like lipase/acylhydrolase family protein</fullName>
    </recommendedName>
</protein>
<gene>
    <name evidence="1" type="ORF">IQ22_02827</name>
</gene>
<dbReference type="OrthoDB" id="6857915at2"/>
<organism evidence="1 2">
    <name type="scientific">Pseudomonas duriflava</name>
    <dbReference type="NCBI Taxonomy" id="459528"/>
    <lineage>
        <taxon>Bacteria</taxon>
        <taxon>Pseudomonadati</taxon>
        <taxon>Pseudomonadota</taxon>
        <taxon>Gammaproteobacteria</taxon>
        <taxon>Pseudomonadales</taxon>
        <taxon>Pseudomonadaceae</taxon>
        <taxon>Pseudomonas</taxon>
    </lineage>
</organism>
<accession>A0A562Q8C6</accession>
<dbReference type="InterPro" id="IPR036514">
    <property type="entry name" value="SGNH_hydro_sf"/>
</dbReference>
<dbReference type="Gene3D" id="3.40.50.1110">
    <property type="entry name" value="SGNH hydrolase"/>
    <property type="match status" value="1"/>
</dbReference>
<sequence length="600" mass="65311">MPEYNTGNPLGSMDPRDLFDNANLLDIAVNSEESTFQDRLGVARKTFAGLAAEGRETFLEIAKSVGSRQYSTKAAMDADLSPPESWGAIVTNDPIAEDNGWYYKSGASGNGSWVKLANQPVIKAEFDSLIRADTQSSSEGEYFAIIDEESSQIARLTSKRLIALPFEIASENDNVEISDEEGGVSLYFDATTAQLGPLEMQVTSDPGIFITDDDGQVIRVLSDPDKETRSPLEGNLLFQPTLAVSPTDESSIYVQSILSRRELVSSVVATLASTSNSSSKTGTVLPLTSQYGDSPVLVFRDVNYPDEHRYLPLTVRTVPVQSPVKTVKILFIGDSIGNRQGPKLITQYISQLGFAAQFIGTINSVSADAGNDSLGALCECREGWETGDFTYAITDRVKIIAPGSEAAYLSSTKDAKWPQNPFLRVATSSDPASIVRNGYVFDCLFYQQRFSLETPDIVINALGTNDIRDRDDNTIYNDVYSNDMLMHSQIAAAWPNAKIIRTLPGTAINSVRNTLWSTRYSSTIKAMQQASKDLANSSITIAPLWAMMNPEAGFSIPTTTDATGFIRGDWADPVHLIGSSRHSYYQAMSPFVAAAALNLI</sequence>
<dbReference type="GO" id="GO:0016788">
    <property type="term" value="F:hydrolase activity, acting on ester bonds"/>
    <property type="evidence" value="ECO:0007669"/>
    <property type="project" value="UniProtKB-ARBA"/>
</dbReference>
<dbReference type="Proteomes" id="UP000316905">
    <property type="component" value="Unassembled WGS sequence"/>
</dbReference>
<comment type="caution">
    <text evidence="1">The sequence shown here is derived from an EMBL/GenBank/DDBJ whole genome shotgun (WGS) entry which is preliminary data.</text>
</comment>
<proteinExistence type="predicted"/>
<dbReference type="SUPFAM" id="SSF52266">
    <property type="entry name" value="SGNH hydrolase"/>
    <property type="match status" value="1"/>
</dbReference>
<keyword evidence="2" id="KW-1185">Reference proteome</keyword>
<dbReference type="EMBL" id="VLKY01000009">
    <property type="protein sequence ID" value="TWI52992.1"/>
    <property type="molecule type" value="Genomic_DNA"/>
</dbReference>
<evidence type="ECO:0000313" key="2">
    <source>
        <dbReference type="Proteomes" id="UP000316905"/>
    </source>
</evidence>
<evidence type="ECO:0000313" key="1">
    <source>
        <dbReference type="EMBL" id="TWI52992.1"/>
    </source>
</evidence>
<dbReference type="AlphaFoldDB" id="A0A562Q8C6"/>